<accession>D6SL60</accession>
<dbReference type="EMBL" id="ACJN02000001">
    <property type="protein sequence ID" value="EFI35421.1"/>
    <property type="molecule type" value="Genomic_DNA"/>
</dbReference>
<gene>
    <name evidence="1" type="ORF">Dthio_PD2841</name>
</gene>
<dbReference type="Proteomes" id="UP000005496">
    <property type="component" value="Unassembled WGS sequence"/>
</dbReference>
<sequence length="163" mass="18712">MDQKQLLKLVADLYKFSDENKTFLHTRLSVGEDQLGPYKKIIDECLSPDVFSNKPIQVAKAKKAISSYSKALGDDLGQAELMVYFVECGNKFTLAFGDLYQEYYDALNRMYKRAIDKVLALPDEQQNEFRQRLKAIMTSSSNIGWGYHDTLADDYYSAFDDDE</sequence>
<name>D6SL60_9BACT</name>
<keyword evidence="2" id="KW-1185">Reference proteome</keyword>
<evidence type="ECO:0000313" key="2">
    <source>
        <dbReference type="Proteomes" id="UP000005496"/>
    </source>
</evidence>
<protein>
    <submittedName>
        <fullName evidence="1">Uncharacterized protein</fullName>
    </submittedName>
</protein>
<organism evidence="1 2">
    <name type="scientific">Desulfonatronospira thiodismutans ASO3-1</name>
    <dbReference type="NCBI Taxonomy" id="555779"/>
    <lineage>
        <taxon>Bacteria</taxon>
        <taxon>Pseudomonadati</taxon>
        <taxon>Thermodesulfobacteriota</taxon>
        <taxon>Desulfovibrionia</taxon>
        <taxon>Desulfovibrionales</taxon>
        <taxon>Desulfonatronovibrionaceae</taxon>
        <taxon>Desulfonatronospira</taxon>
    </lineage>
</organism>
<dbReference type="RefSeq" id="WP_008868553.1">
    <property type="nucleotide sequence ID" value="NZ_ACJN02000001.1"/>
</dbReference>
<reference evidence="1" key="1">
    <citation type="submission" date="2010-05" db="EMBL/GenBank/DDBJ databases">
        <title>The draft genome of Desulfonatronospira thiodismutans ASO3-1.</title>
        <authorList>
            <consortium name="US DOE Joint Genome Institute (JGI-PGF)"/>
            <person name="Lucas S."/>
            <person name="Copeland A."/>
            <person name="Lapidus A."/>
            <person name="Cheng J.-F."/>
            <person name="Bruce D."/>
            <person name="Goodwin L."/>
            <person name="Pitluck S."/>
            <person name="Chertkov O."/>
            <person name="Brettin T."/>
            <person name="Detter J.C."/>
            <person name="Han C."/>
            <person name="Land M.L."/>
            <person name="Hauser L."/>
            <person name="Kyrpides N."/>
            <person name="Mikhailova N."/>
            <person name="Muyzer G."/>
            <person name="Woyke T."/>
        </authorList>
    </citation>
    <scope>NUCLEOTIDE SEQUENCE [LARGE SCALE GENOMIC DNA]</scope>
    <source>
        <strain evidence="1">ASO3-1</strain>
    </source>
</reference>
<comment type="caution">
    <text evidence="1">The sequence shown here is derived from an EMBL/GenBank/DDBJ whole genome shotgun (WGS) entry which is preliminary data.</text>
</comment>
<dbReference type="AlphaFoldDB" id="D6SL60"/>
<dbReference type="eggNOG" id="ENOG50336CU">
    <property type="taxonomic scope" value="Bacteria"/>
</dbReference>
<proteinExistence type="predicted"/>
<evidence type="ECO:0000313" key="1">
    <source>
        <dbReference type="EMBL" id="EFI35421.1"/>
    </source>
</evidence>